<name>A0A653BNM2_CALMS</name>
<evidence type="ECO:0000313" key="4">
    <source>
        <dbReference type="Proteomes" id="UP000410492"/>
    </source>
</evidence>
<dbReference type="AlphaFoldDB" id="A0A653BNM2"/>
<feature type="region of interest" description="Disordered" evidence="1">
    <location>
        <begin position="1"/>
        <end position="141"/>
    </location>
</feature>
<dbReference type="OrthoDB" id="21120at2759"/>
<feature type="compositionally biased region" description="Basic and acidic residues" evidence="1">
    <location>
        <begin position="156"/>
        <end position="174"/>
    </location>
</feature>
<proteinExistence type="predicted"/>
<evidence type="ECO:0000313" key="3">
    <source>
        <dbReference type="EMBL" id="VEN37099.1"/>
    </source>
</evidence>
<organism evidence="3 4">
    <name type="scientific">Callosobruchus maculatus</name>
    <name type="common">Southern cowpea weevil</name>
    <name type="synonym">Pulse bruchid</name>
    <dbReference type="NCBI Taxonomy" id="64391"/>
    <lineage>
        <taxon>Eukaryota</taxon>
        <taxon>Metazoa</taxon>
        <taxon>Ecdysozoa</taxon>
        <taxon>Arthropoda</taxon>
        <taxon>Hexapoda</taxon>
        <taxon>Insecta</taxon>
        <taxon>Pterygota</taxon>
        <taxon>Neoptera</taxon>
        <taxon>Endopterygota</taxon>
        <taxon>Coleoptera</taxon>
        <taxon>Polyphaga</taxon>
        <taxon>Cucujiformia</taxon>
        <taxon>Chrysomeloidea</taxon>
        <taxon>Chrysomelidae</taxon>
        <taxon>Bruchinae</taxon>
        <taxon>Bruchini</taxon>
        <taxon>Callosobruchus</taxon>
    </lineage>
</organism>
<gene>
    <name evidence="3" type="ORF">CALMAC_LOCUS2463</name>
</gene>
<dbReference type="Pfam" id="PF10252">
    <property type="entry name" value="PP28"/>
    <property type="match status" value="1"/>
</dbReference>
<accession>A0A653BNM2</accession>
<feature type="compositionally biased region" description="Low complexity" evidence="1">
    <location>
        <begin position="175"/>
        <end position="188"/>
    </location>
</feature>
<dbReference type="InterPro" id="IPR039876">
    <property type="entry name" value="HAP28"/>
</dbReference>
<protein>
    <recommendedName>
        <fullName evidence="2">Casein kinase substrate phosphoprotein PP28 domain-containing protein</fullName>
    </recommendedName>
</protein>
<dbReference type="PANTHER" id="PTHR22055">
    <property type="entry name" value="28 KDA HEAT- AND ACID-STABLE PHOSPHOPROTEIN PDGF-ASSOCIATED PROTEIN"/>
    <property type="match status" value="1"/>
</dbReference>
<evidence type="ECO:0000256" key="1">
    <source>
        <dbReference type="SAM" id="MobiDB-lite"/>
    </source>
</evidence>
<feature type="region of interest" description="Disordered" evidence="1">
    <location>
        <begin position="156"/>
        <end position="188"/>
    </location>
</feature>
<dbReference type="InterPro" id="IPR019380">
    <property type="entry name" value="Casein_kinase_sb_PP28"/>
</dbReference>
<sequence length="188" mass="21890">MPRGKYTNHKGRNRRFTNPEELEEERRKEEQKKRWRQQRGESSSEESEEEAAGDKQKGSEESESEEESSDDGVEAKAKGVSNLIEIENPNRVQKKTKKVTQLNTTDLEGKPQLSRREREEIEKQRAQAHYQKLHAEGKTEQARADLARLAIIKQQREEAKKRREEEQKQKEQAAQEKAAQVKKALGKK</sequence>
<dbReference type="EMBL" id="CAACVG010003007">
    <property type="protein sequence ID" value="VEN37099.1"/>
    <property type="molecule type" value="Genomic_DNA"/>
</dbReference>
<keyword evidence="4" id="KW-1185">Reference proteome</keyword>
<feature type="domain" description="Casein kinase substrate phosphoprotein PP28" evidence="2">
    <location>
        <begin position="88"/>
        <end position="168"/>
    </location>
</feature>
<feature type="compositionally biased region" description="Basic residues" evidence="1">
    <location>
        <begin position="1"/>
        <end position="15"/>
    </location>
</feature>
<evidence type="ECO:0000259" key="2">
    <source>
        <dbReference type="Pfam" id="PF10252"/>
    </source>
</evidence>
<reference evidence="3 4" key="1">
    <citation type="submission" date="2019-01" db="EMBL/GenBank/DDBJ databases">
        <authorList>
            <person name="Sayadi A."/>
        </authorList>
    </citation>
    <scope>NUCLEOTIDE SEQUENCE [LARGE SCALE GENOMIC DNA]</scope>
</reference>
<feature type="compositionally biased region" description="Acidic residues" evidence="1">
    <location>
        <begin position="61"/>
        <end position="72"/>
    </location>
</feature>
<dbReference type="Proteomes" id="UP000410492">
    <property type="component" value="Unassembled WGS sequence"/>
</dbReference>
<feature type="compositionally biased region" description="Basic and acidic residues" evidence="1">
    <location>
        <begin position="114"/>
        <end position="125"/>
    </location>
</feature>